<evidence type="ECO:0000256" key="1">
    <source>
        <dbReference type="SAM" id="MobiDB-lite"/>
    </source>
</evidence>
<name>A0A0H4LWH8_9REOV</name>
<protein>
    <submittedName>
        <fullName evidence="2">Uncharacterized protein</fullName>
    </submittedName>
</protein>
<accession>A0A0H4LWH8</accession>
<proteinExistence type="predicted"/>
<reference evidence="2" key="1">
    <citation type="journal article" date="2015" name="Nucleic Acids Res.">
        <title>Sequence-independent characterization of viruses based on the pattern of viral small RNAs produced by the host.</title>
        <authorList>
            <person name="Aguiar E.R."/>
            <person name="Olmo R.P."/>
            <person name="Paro S."/>
            <person name="Ferreira F.V."/>
            <person name="de Faria I.J."/>
            <person name="Todjro Y.M."/>
            <person name="Lobo F.P."/>
            <person name="Kroon E.G."/>
            <person name="Meignin C."/>
            <person name="Gatherer D."/>
            <person name="Imler J.L."/>
            <person name="Marques J.T."/>
        </authorList>
    </citation>
    <scope>NUCLEOTIDE SEQUENCE</scope>
    <source>
        <strain evidence="2">Piaui</strain>
    </source>
</reference>
<feature type="compositionally biased region" description="Polar residues" evidence="1">
    <location>
        <begin position="11"/>
        <end position="26"/>
    </location>
</feature>
<evidence type="ECO:0000313" key="2">
    <source>
        <dbReference type="EMBL" id="AKP18641.1"/>
    </source>
</evidence>
<sequence>MNQIKNKDQIIRSQTKSNQNNVQPPQTSSLSVIDELITITLPELFKHANVKYFTDENQLRVCQERFARSSTDSIGVEAMEVEYMYAMCKAFMTNVAIFNDITNSYVMMRCYPIEELLCLRKHYRATLNAMEFRFQDHTAYFSAVQMKDASGQTLFRGENVRNVTMAGIKERMQYDDGKWNEQIIINVYVPTLNKIYQYYLRGQDDTASKYTNLREQDRKEQYPQLPPRPQLVSNNTRQDKVQLYQAYHLGRIVAPMSQQEHVDQIFANVGSALSYQHDNKNEKVQPMRVRFGTAVINNDEDGYVQIPNRCAMYERIHMYDQAMRMTRTRVAINPTELSTRYGVTLMRKYFSHTAEDGISAVMDIIAHVNAKMHVKL</sequence>
<organism evidence="2">
    <name type="scientific">Lutzomyia reovirus 2</name>
    <dbReference type="NCBI Taxonomy" id="1670670"/>
    <lineage>
        <taxon>Viruses</taxon>
        <taxon>Riboviria</taxon>
        <taxon>Orthornavirae</taxon>
        <taxon>Duplornaviricota</taxon>
        <taxon>Resentoviricetes</taxon>
        <taxon>Reovirales</taxon>
    </lineage>
</organism>
<feature type="non-terminal residue" evidence="2">
    <location>
        <position position="376"/>
    </location>
</feature>
<feature type="compositionally biased region" description="Basic and acidic residues" evidence="1">
    <location>
        <begin position="1"/>
        <end position="10"/>
    </location>
</feature>
<feature type="region of interest" description="Disordered" evidence="1">
    <location>
        <begin position="1"/>
        <end position="26"/>
    </location>
</feature>
<reference evidence="2" key="2">
    <citation type="submission" date="2015-03" db="EMBL/GenBank/DDBJ databases">
        <authorList>
            <person name="Aguiar E.R.G.R."/>
            <person name="Olmo R.P."/>
            <person name="Paro S."/>
            <person name="Ferreira F.V."/>
            <person name="Faria I.J.S."/>
            <person name="Todjro Y.M.H."/>
            <person name="Lobo F.P."/>
            <person name="Kroon E.G."/>
            <person name="Meignin C."/>
            <person name="Gatherer D."/>
            <person name="Imler J.-L."/>
            <person name="Marques J.T."/>
        </authorList>
    </citation>
    <scope>NUCLEOTIDE SEQUENCE</scope>
    <source>
        <strain evidence="2">Piaui</strain>
    </source>
</reference>
<dbReference type="EMBL" id="KR003824">
    <property type="protein sequence ID" value="AKP18641.1"/>
    <property type="molecule type" value="Genomic_RNA"/>
</dbReference>